<keyword evidence="2" id="KW-1185">Reference proteome</keyword>
<dbReference type="Proteomes" id="UP000567293">
    <property type="component" value="Unassembled WGS sequence"/>
</dbReference>
<dbReference type="GO" id="GO:0004177">
    <property type="term" value="F:aminopeptidase activity"/>
    <property type="evidence" value="ECO:0007669"/>
    <property type="project" value="UniProtKB-KW"/>
</dbReference>
<gene>
    <name evidence="1" type="ORF">HRJ53_07980</name>
</gene>
<comment type="caution">
    <text evidence="1">The sequence shown here is derived from an EMBL/GenBank/DDBJ whole genome shotgun (WGS) entry which is preliminary data.</text>
</comment>
<dbReference type="AlphaFoldDB" id="A0A7V8NP69"/>
<protein>
    <submittedName>
        <fullName evidence="1">Aminopeptidase</fullName>
    </submittedName>
</protein>
<reference evidence="1" key="1">
    <citation type="submission" date="2020-06" db="EMBL/GenBank/DDBJ databases">
        <title>Legume-microbial interactions unlock mineral nutrients during tropical forest succession.</title>
        <authorList>
            <person name="Epihov D.Z."/>
        </authorList>
    </citation>
    <scope>NUCLEOTIDE SEQUENCE [LARGE SCALE GENOMIC DNA]</scope>
    <source>
        <strain evidence="1">Pan2503</strain>
    </source>
</reference>
<evidence type="ECO:0000313" key="1">
    <source>
        <dbReference type="EMBL" id="MBA0084918.1"/>
    </source>
</evidence>
<keyword evidence="1" id="KW-0378">Hydrolase</keyword>
<keyword evidence="1" id="KW-0031">Aminopeptidase</keyword>
<dbReference type="SUPFAM" id="SSF144052">
    <property type="entry name" value="Thermophilic metalloprotease-like"/>
    <property type="match status" value="1"/>
</dbReference>
<accession>A0A7V8NP69</accession>
<sequence length="175" mass="19211">MNFGAPHPELMPGARNAVETCLSVRPGENVALISDETSRAVAASIAAALDEREARTKGLLLEEFGPRPMAAAPAEVLDALETADVGVLCMAPQPGELAARMAIVKVVERRQIRYAHMVGVTPQIMQQGMRADYRMVDRLSEKLRERMLRAETLTVKTAAGTEFAAHFDRRLDWVK</sequence>
<evidence type="ECO:0000313" key="2">
    <source>
        <dbReference type="Proteomes" id="UP000567293"/>
    </source>
</evidence>
<organism evidence="1 2">
    <name type="scientific">Candidatus Acidiferrum panamense</name>
    <dbReference type="NCBI Taxonomy" id="2741543"/>
    <lineage>
        <taxon>Bacteria</taxon>
        <taxon>Pseudomonadati</taxon>
        <taxon>Acidobacteriota</taxon>
        <taxon>Terriglobia</taxon>
        <taxon>Candidatus Acidiferrales</taxon>
        <taxon>Candidatus Acidiferrum</taxon>
    </lineage>
</organism>
<name>A0A7V8NP69_9BACT</name>
<proteinExistence type="predicted"/>
<dbReference type="EMBL" id="JACDQQ010000768">
    <property type="protein sequence ID" value="MBA0084918.1"/>
    <property type="molecule type" value="Genomic_DNA"/>
</dbReference>
<keyword evidence="1" id="KW-0645">Protease</keyword>
<feature type="non-terminal residue" evidence="1">
    <location>
        <position position="175"/>
    </location>
</feature>